<dbReference type="GO" id="GO:0000150">
    <property type="term" value="F:DNA strand exchange activity"/>
    <property type="evidence" value="ECO:0007669"/>
    <property type="project" value="InterPro"/>
</dbReference>
<dbReference type="Pfam" id="PF07508">
    <property type="entry name" value="Recombinase"/>
    <property type="match status" value="1"/>
</dbReference>
<evidence type="ECO:0000313" key="2">
    <source>
        <dbReference type="EMBL" id="MST61588.1"/>
    </source>
</evidence>
<gene>
    <name evidence="2" type="ORF">FYJ71_01140</name>
</gene>
<dbReference type="GO" id="GO:0003677">
    <property type="term" value="F:DNA binding"/>
    <property type="evidence" value="ECO:0007669"/>
    <property type="project" value="InterPro"/>
</dbReference>
<evidence type="ECO:0000313" key="3">
    <source>
        <dbReference type="Proteomes" id="UP000440713"/>
    </source>
</evidence>
<proteinExistence type="predicted"/>
<dbReference type="PROSITE" id="PS51737">
    <property type="entry name" value="RECOMBINASE_DNA_BIND"/>
    <property type="match status" value="1"/>
</dbReference>
<sequence>MKHIPYGYLIVDGKAAVDEEKAKCVKTLFEEYTKGLGLIESVKRAGLKMYHGSVGRILRNTHYLGDDYYPQIIDKVTFDKAEEMRRKKAASLGRVRELKEDEKIVIATQFTVPRIERKYKDQFLQAEYVYSQIESVVNSDE</sequence>
<protein>
    <submittedName>
        <fullName evidence="2">Recombinase</fullName>
    </submittedName>
</protein>
<organism evidence="2 3">
    <name type="scientific">Peptostreptococcus porci</name>
    <dbReference type="NCBI Taxonomy" id="2652282"/>
    <lineage>
        <taxon>Bacteria</taxon>
        <taxon>Bacillati</taxon>
        <taxon>Bacillota</taxon>
        <taxon>Clostridia</taxon>
        <taxon>Peptostreptococcales</taxon>
        <taxon>Peptostreptococcaceae</taxon>
        <taxon>Peptostreptococcus</taxon>
    </lineage>
</organism>
<reference evidence="2 3" key="1">
    <citation type="submission" date="2019-08" db="EMBL/GenBank/DDBJ databases">
        <title>In-depth cultivation of the pig gut microbiome towards novel bacterial diversity and tailored functional studies.</title>
        <authorList>
            <person name="Wylensek D."/>
            <person name="Hitch T.C.A."/>
            <person name="Clavel T."/>
        </authorList>
    </citation>
    <scope>NUCLEOTIDE SEQUENCE [LARGE SCALE GENOMIC DNA]</scope>
    <source>
        <strain evidence="2 3">WCA-SAB-591-4A-A</strain>
    </source>
</reference>
<dbReference type="AlphaFoldDB" id="A0A6N7WXR4"/>
<keyword evidence="3" id="KW-1185">Reference proteome</keyword>
<comment type="caution">
    <text evidence="2">The sequence shown here is derived from an EMBL/GenBank/DDBJ whole genome shotgun (WGS) entry which is preliminary data.</text>
</comment>
<evidence type="ECO:0000259" key="1">
    <source>
        <dbReference type="PROSITE" id="PS51737"/>
    </source>
</evidence>
<name>A0A6N7WXR4_9FIRM</name>
<dbReference type="Gene3D" id="3.90.1750.20">
    <property type="entry name" value="Putative Large Serine Recombinase, Chain B, Domain 2"/>
    <property type="match status" value="1"/>
</dbReference>
<accession>A0A6N7WXR4</accession>
<feature type="domain" description="Recombinase" evidence="1">
    <location>
        <begin position="5"/>
        <end position="91"/>
    </location>
</feature>
<dbReference type="EMBL" id="VUNE01000001">
    <property type="protein sequence ID" value="MST61588.1"/>
    <property type="molecule type" value="Genomic_DNA"/>
</dbReference>
<dbReference type="Proteomes" id="UP000440713">
    <property type="component" value="Unassembled WGS sequence"/>
</dbReference>
<dbReference type="InterPro" id="IPR038109">
    <property type="entry name" value="DNA_bind_recomb_sf"/>
</dbReference>
<dbReference type="InterPro" id="IPR011109">
    <property type="entry name" value="DNA_bind_recombinase_dom"/>
</dbReference>